<dbReference type="SUPFAM" id="SSF69118">
    <property type="entry name" value="AhpD-like"/>
    <property type="match status" value="1"/>
</dbReference>
<feature type="signal peptide" evidence="1">
    <location>
        <begin position="1"/>
        <end position="24"/>
    </location>
</feature>
<dbReference type="PANTHER" id="PTHR34846">
    <property type="entry name" value="4-CARBOXYMUCONOLACTONE DECARBOXYLASE FAMILY PROTEIN (AFU_ORTHOLOGUE AFUA_6G11590)"/>
    <property type="match status" value="1"/>
</dbReference>
<protein>
    <recommendedName>
        <fullName evidence="4">4-carboxy muconolactone decarboxylase</fullName>
    </recommendedName>
</protein>
<comment type="caution">
    <text evidence="2">The sequence shown here is derived from an EMBL/GenBank/DDBJ whole genome shotgun (WGS) entry which is preliminary data.</text>
</comment>
<name>A0ABQ4SYJ9_9HYPH</name>
<dbReference type="RefSeq" id="WP_238276880.1">
    <property type="nucleotide sequence ID" value="NZ_BPQR01000049.1"/>
</dbReference>
<dbReference type="EMBL" id="BPQR01000049">
    <property type="protein sequence ID" value="GJE07609.1"/>
    <property type="molecule type" value="Genomic_DNA"/>
</dbReference>
<proteinExistence type="predicted"/>
<organism evidence="2 3">
    <name type="scientific">Methylobacterium jeotgali</name>
    <dbReference type="NCBI Taxonomy" id="381630"/>
    <lineage>
        <taxon>Bacteria</taxon>
        <taxon>Pseudomonadati</taxon>
        <taxon>Pseudomonadota</taxon>
        <taxon>Alphaproteobacteria</taxon>
        <taxon>Hyphomicrobiales</taxon>
        <taxon>Methylobacteriaceae</taxon>
        <taxon>Methylobacterium</taxon>
    </lineage>
</organism>
<evidence type="ECO:0000313" key="2">
    <source>
        <dbReference type="EMBL" id="GJE07609.1"/>
    </source>
</evidence>
<reference evidence="2" key="1">
    <citation type="journal article" date="2021" name="Front. Microbiol.">
        <title>Comprehensive Comparative Genomics and Phenotyping of Methylobacterium Species.</title>
        <authorList>
            <person name="Alessa O."/>
            <person name="Ogura Y."/>
            <person name="Fujitani Y."/>
            <person name="Takami H."/>
            <person name="Hayashi T."/>
            <person name="Sahin N."/>
            <person name="Tani A."/>
        </authorList>
    </citation>
    <scope>NUCLEOTIDE SEQUENCE</scope>
    <source>
        <strain evidence="2">LMG 23639</strain>
    </source>
</reference>
<dbReference type="Gene3D" id="1.20.1290.10">
    <property type="entry name" value="AhpD-like"/>
    <property type="match status" value="1"/>
</dbReference>
<reference evidence="2" key="2">
    <citation type="submission" date="2021-08" db="EMBL/GenBank/DDBJ databases">
        <authorList>
            <person name="Tani A."/>
            <person name="Ola A."/>
            <person name="Ogura Y."/>
            <person name="Katsura K."/>
            <person name="Hayashi T."/>
        </authorList>
    </citation>
    <scope>NUCLEOTIDE SEQUENCE</scope>
    <source>
        <strain evidence="2">LMG 23639</strain>
    </source>
</reference>
<keyword evidence="3" id="KW-1185">Reference proteome</keyword>
<dbReference type="Proteomes" id="UP001055102">
    <property type="component" value="Unassembled WGS sequence"/>
</dbReference>
<dbReference type="PANTHER" id="PTHR34846:SF11">
    <property type="entry name" value="4-CARBOXYMUCONOLACTONE DECARBOXYLASE FAMILY PROTEIN (AFU_ORTHOLOGUE AFUA_6G11590)"/>
    <property type="match status" value="1"/>
</dbReference>
<gene>
    <name evidence="2" type="ORF">AOPFMNJM_2938</name>
</gene>
<feature type="chain" id="PRO_5047400796" description="4-carboxy muconolactone decarboxylase" evidence="1">
    <location>
        <begin position="25"/>
        <end position="210"/>
    </location>
</feature>
<dbReference type="InterPro" id="IPR029032">
    <property type="entry name" value="AhpD-like"/>
</dbReference>
<sequence length="210" mass="22930">MTRALRTCIAAALAGSLWTGGVMAQDRMPEIPADKLTDAQRRASEEFLAARKVPVFGPFVPLLRSPQLMLNASSMGLYLRYNSVIPLKLSELVILITAREYSQQLEWHIHQPIALKAGLDPAIVEAIAEGRRPDAMPEEEALVYAFSTELHHNKSVSDRTYAAAVARFGEQGAIDLAGINGYYTLLAMTMNMARTALPAGAKPGLPELIR</sequence>
<evidence type="ECO:0000256" key="1">
    <source>
        <dbReference type="SAM" id="SignalP"/>
    </source>
</evidence>
<evidence type="ECO:0000313" key="3">
    <source>
        <dbReference type="Proteomes" id="UP001055102"/>
    </source>
</evidence>
<keyword evidence="1" id="KW-0732">Signal</keyword>
<accession>A0ABQ4SYJ9</accession>
<evidence type="ECO:0008006" key="4">
    <source>
        <dbReference type="Google" id="ProtNLM"/>
    </source>
</evidence>